<dbReference type="GO" id="GO:0006811">
    <property type="term" value="P:monoatomic ion transport"/>
    <property type="evidence" value="ECO:0007669"/>
    <property type="project" value="UniProtKB-KW"/>
</dbReference>
<dbReference type="PIRSF" id="PIRSF006603">
    <property type="entry name" value="DinF"/>
    <property type="match status" value="1"/>
</dbReference>
<evidence type="ECO:0000256" key="2">
    <source>
        <dbReference type="ARBA" id="ARBA00022448"/>
    </source>
</evidence>
<dbReference type="Pfam" id="PF01554">
    <property type="entry name" value="MatE"/>
    <property type="match status" value="2"/>
</dbReference>
<evidence type="ECO:0000256" key="7">
    <source>
        <dbReference type="ARBA" id="ARBA00023065"/>
    </source>
</evidence>
<feature type="transmembrane region" description="Helical" evidence="10">
    <location>
        <begin position="148"/>
        <end position="169"/>
    </location>
</feature>
<keyword evidence="4" id="KW-1003">Cell membrane</keyword>
<feature type="transmembrane region" description="Helical" evidence="10">
    <location>
        <begin position="274"/>
        <end position="297"/>
    </location>
</feature>
<keyword evidence="3" id="KW-0050">Antiport</keyword>
<sequence>MEDLDKKDGAAASETKTVQIENKMGTMPLGKLLIQISLPMMISMLVQALYNIVDSIFVAQISENALTAVSLAFPIQNLMISTSVGTGVGVNALLSMRLGQQDKKAVSDSAMNGIFLYAITCVVFIVLGIFVPRIYFESQTNNPEIIEYGVQYLSICMIVSVGLYGAILFERLLQSTGRTVLSMISQLAGAITNIIFDPLLIFGLLGFPKLGIAGAAWATVLGQIVGFVISLSLNLTKNKEISYKIKGFRPHGKVIADIYKVGVPSILLGSIGSVLTYLINLILGAFTMTAVAVYGVYFKLQSFIFMPVFGLNNGIVPIVAYNYGAKRKDRIMRAIKLCAIAAVLIMGAGLLIFELFPRQLLAMFNASEEMYAIGIPALRRIALHFPVAAICITLISVFQALGKGLMSMIVSFVRQIIVLLPAAYLLSLTGDVNNIWWAFIIAEGASVIASAIGMRITYNKDIKTL</sequence>
<feature type="transmembrane region" description="Helical" evidence="10">
    <location>
        <begin position="405"/>
        <end position="429"/>
    </location>
</feature>
<dbReference type="InterPro" id="IPR050222">
    <property type="entry name" value="MATE_MdtK"/>
</dbReference>
<evidence type="ECO:0000256" key="5">
    <source>
        <dbReference type="ARBA" id="ARBA00022692"/>
    </source>
</evidence>
<keyword evidence="2" id="KW-0813">Transport</keyword>
<dbReference type="RefSeq" id="WP_074643986.1">
    <property type="nucleotide sequence ID" value="NZ_FOFU01000006.1"/>
</dbReference>
<dbReference type="InterPro" id="IPR048279">
    <property type="entry name" value="MdtK-like"/>
</dbReference>
<feature type="transmembrane region" description="Helical" evidence="10">
    <location>
        <begin position="114"/>
        <end position="136"/>
    </location>
</feature>
<protein>
    <recommendedName>
        <fullName evidence="9">Multidrug-efflux transporter</fullName>
    </recommendedName>
</protein>
<dbReference type="InterPro" id="IPR002528">
    <property type="entry name" value="MATE_fam"/>
</dbReference>
<dbReference type="GO" id="GO:0042910">
    <property type="term" value="F:xenobiotic transmembrane transporter activity"/>
    <property type="evidence" value="ECO:0007669"/>
    <property type="project" value="InterPro"/>
</dbReference>
<accession>A0A1H9H2A9</accession>
<dbReference type="GO" id="GO:0015297">
    <property type="term" value="F:antiporter activity"/>
    <property type="evidence" value="ECO:0007669"/>
    <property type="project" value="UniProtKB-KW"/>
</dbReference>
<keyword evidence="7" id="KW-0406">Ion transport</keyword>
<dbReference type="EMBL" id="FOFU01000006">
    <property type="protein sequence ID" value="SEQ56403.1"/>
    <property type="molecule type" value="Genomic_DNA"/>
</dbReference>
<comment type="subcellular location">
    <subcellularLocation>
        <location evidence="1">Cell membrane</location>
        <topology evidence="1">Multi-pass membrane protein</topology>
    </subcellularLocation>
</comment>
<keyword evidence="8 10" id="KW-0472">Membrane</keyword>
<feature type="transmembrane region" description="Helical" evidence="10">
    <location>
        <begin position="211"/>
        <end position="236"/>
    </location>
</feature>
<evidence type="ECO:0000313" key="11">
    <source>
        <dbReference type="EMBL" id="SEQ56403.1"/>
    </source>
</evidence>
<proteinExistence type="predicted"/>
<feature type="transmembrane region" description="Helical" evidence="10">
    <location>
        <begin position="181"/>
        <end position="205"/>
    </location>
</feature>
<evidence type="ECO:0000256" key="6">
    <source>
        <dbReference type="ARBA" id="ARBA00022989"/>
    </source>
</evidence>
<keyword evidence="12" id="KW-1185">Reference proteome</keyword>
<dbReference type="PANTHER" id="PTHR43298:SF2">
    <property type="entry name" value="FMN_FAD EXPORTER YEEO-RELATED"/>
    <property type="match status" value="1"/>
</dbReference>
<dbReference type="PANTHER" id="PTHR43298">
    <property type="entry name" value="MULTIDRUG RESISTANCE PROTEIN NORM-RELATED"/>
    <property type="match status" value="1"/>
</dbReference>
<keyword evidence="6 10" id="KW-1133">Transmembrane helix</keyword>
<evidence type="ECO:0000256" key="1">
    <source>
        <dbReference type="ARBA" id="ARBA00004651"/>
    </source>
</evidence>
<evidence type="ECO:0000256" key="9">
    <source>
        <dbReference type="ARBA" id="ARBA00031636"/>
    </source>
</evidence>
<feature type="transmembrane region" description="Helical" evidence="10">
    <location>
        <begin position="303"/>
        <end position="323"/>
    </location>
</feature>
<evidence type="ECO:0000313" key="12">
    <source>
        <dbReference type="Proteomes" id="UP000182360"/>
    </source>
</evidence>
<dbReference type="AlphaFoldDB" id="A0A1H9H2A9"/>
<reference evidence="11 12" key="1">
    <citation type="submission" date="2016-10" db="EMBL/GenBank/DDBJ databases">
        <authorList>
            <person name="de Groot N.N."/>
        </authorList>
    </citation>
    <scope>NUCLEOTIDE SEQUENCE [LARGE SCALE GENOMIC DNA]</scope>
    <source>
        <strain evidence="11 12">B25</strain>
    </source>
</reference>
<dbReference type="CDD" id="cd13144">
    <property type="entry name" value="MATE_like_4"/>
    <property type="match status" value="1"/>
</dbReference>
<evidence type="ECO:0000256" key="3">
    <source>
        <dbReference type="ARBA" id="ARBA00022449"/>
    </source>
</evidence>
<evidence type="ECO:0000256" key="10">
    <source>
        <dbReference type="SAM" id="Phobius"/>
    </source>
</evidence>
<feature type="transmembrane region" description="Helical" evidence="10">
    <location>
        <begin position="377"/>
        <end position="398"/>
    </location>
</feature>
<dbReference type="STRING" id="163.SAMN04487775_101202"/>
<organism evidence="11 12">
    <name type="scientific">Treponema bryantii</name>
    <dbReference type="NCBI Taxonomy" id="163"/>
    <lineage>
        <taxon>Bacteria</taxon>
        <taxon>Pseudomonadati</taxon>
        <taxon>Spirochaetota</taxon>
        <taxon>Spirochaetia</taxon>
        <taxon>Spirochaetales</taxon>
        <taxon>Treponemataceae</taxon>
        <taxon>Treponema</taxon>
    </lineage>
</organism>
<feature type="transmembrane region" description="Helical" evidence="10">
    <location>
        <begin position="335"/>
        <end position="357"/>
    </location>
</feature>
<feature type="transmembrane region" description="Helical" evidence="10">
    <location>
        <begin position="435"/>
        <end position="458"/>
    </location>
</feature>
<keyword evidence="5 10" id="KW-0812">Transmembrane</keyword>
<dbReference type="OrthoDB" id="9806302at2"/>
<gene>
    <name evidence="11" type="ORF">SAMN04487977_10617</name>
</gene>
<dbReference type="NCBIfam" id="TIGR00797">
    <property type="entry name" value="matE"/>
    <property type="match status" value="1"/>
</dbReference>
<dbReference type="Proteomes" id="UP000182360">
    <property type="component" value="Unassembled WGS sequence"/>
</dbReference>
<dbReference type="GO" id="GO:0005886">
    <property type="term" value="C:plasma membrane"/>
    <property type="evidence" value="ECO:0007669"/>
    <property type="project" value="UniProtKB-SubCell"/>
</dbReference>
<name>A0A1H9H2A9_9SPIR</name>
<evidence type="ECO:0000256" key="4">
    <source>
        <dbReference type="ARBA" id="ARBA00022475"/>
    </source>
</evidence>
<feature type="transmembrane region" description="Helical" evidence="10">
    <location>
        <begin position="32"/>
        <end position="53"/>
    </location>
</feature>
<evidence type="ECO:0000256" key="8">
    <source>
        <dbReference type="ARBA" id="ARBA00023136"/>
    </source>
</evidence>
<feature type="transmembrane region" description="Helical" evidence="10">
    <location>
        <begin position="73"/>
        <end position="94"/>
    </location>
</feature>